<dbReference type="GO" id="GO:0003924">
    <property type="term" value="F:GTPase activity"/>
    <property type="evidence" value="ECO:0007669"/>
    <property type="project" value="InterPro"/>
</dbReference>
<protein>
    <submittedName>
        <fullName evidence="9">Obg family GTPase CgtA</fullName>
    </submittedName>
</protein>
<name>A0A1F8B622_9BACT</name>
<dbReference type="InterPro" id="IPR045086">
    <property type="entry name" value="OBG_GTPase"/>
</dbReference>
<evidence type="ECO:0000313" key="9">
    <source>
        <dbReference type="EMBL" id="OGM59494.1"/>
    </source>
</evidence>
<dbReference type="InterPro" id="IPR014100">
    <property type="entry name" value="GTP-bd_Obg/CgtA"/>
</dbReference>
<feature type="domain" description="Obg" evidence="8">
    <location>
        <begin position="1"/>
        <end position="155"/>
    </location>
</feature>
<dbReference type="NCBIfam" id="NF008956">
    <property type="entry name" value="PRK12299.1"/>
    <property type="match status" value="1"/>
</dbReference>
<dbReference type="Pfam" id="PF01926">
    <property type="entry name" value="MMR_HSR1"/>
    <property type="match status" value="1"/>
</dbReference>
<dbReference type="SUPFAM" id="SSF82051">
    <property type="entry name" value="Obg GTP-binding protein N-terminal domain"/>
    <property type="match status" value="1"/>
</dbReference>
<dbReference type="GO" id="GO:0000287">
    <property type="term" value="F:magnesium ion binding"/>
    <property type="evidence" value="ECO:0007669"/>
    <property type="project" value="InterPro"/>
</dbReference>
<evidence type="ECO:0000259" key="7">
    <source>
        <dbReference type="PROSITE" id="PS51710"/>
    </source>
</evidence>
<proteinExistence type="inferred from homology"/>
<dbReference type="InterPro" id="IPR006073">
    <property type="entry name" value="GTP-bd"/>
</dbReference>
<dbReference type="PROSITE" id="PS00905">
    <property type="entry name" value="GTP1_OBG"/>
    <property type="match status" value="1"/>
</dbReference>
<evidence type="ECO:0000259" key="8">
    <source>
        <dbReference type="PROSITE" id="PS51883"/>
    </source>
</evidence>
<dbReference type="InterPro" id="IPR006074">
    <property type="entry name" value="GTP1-OBG_CS"/>
</dbReference>
<gene>
    <name evidence="9" type="ORF">A2892_02505</name>
</gene>
<keyword evidence="6" id="KW-0342">GTP-binding</keyword>
<dbReference type="PROSITE" id="PS51710">
    <property type="entry name" value="G_OBG"/>
    <property type="match status" value="1"/>
</dbReference>
<sequence>MLVDEIDITLIAGKGGSGLISFGKKKHSGPDGGNGGKGGDLYLVARSDITLLNQFSRKVVFSAENGNPGGKNLKTGKNGNDLEIKLPIGTSVIDKESGELLFELNKIDQHELICSGGKGGRGNYKFRNPRRTTPLFAQPGLDGEKKEVSLILKLIADFGLIGLPNAGKSSLLNELTNSKAITANYPFTTLHPNLGVYKGKVIADIPGLIEGASSGKGLGISFLKHIEKVGVIFHCISSESENPLKDYKTVRHELKNYNDKLLNIPETILITKSDLVNPKVIAGMKIKLGKYNKNIIQVSIYDWDSIQGLKAVLE</sequence>
<evidence type="ECO:0000313" key="10">
    <source>
        <dbReference type="Proteomes" id="UP000176404"/>
    </source>
</evidence>
<dbReference type="EMBL" id="MGHD01000019">
    <property type="protein sequence ID" value="OGM59494.1"/>
    <property type="molecule type" value="Genomic_DNA"/>
</dbReference>
<dbReference type="GO" id="GO:0042254">
    <property type="term" value="P:ribosome biogenesis"/>
    <property type="evidence" value="ECO:0007669"/>
    <property type="project" value="UniProtKB-UniRule"/>
</dbReference>
<dbReference type="SUPFAM" id="SSF52540">
    <property type="entry name" value="P-loop containing nucleoside triphosphate hydrolases"/>
    <property type="match status" value="1"/>
</dbReference>
<evidence type="ECO:0000256" key="5">
    <source>
        <dbReference type="ARBA" id="ARBA00022842"/>
    </source>
</evidence>
<evidence type="ECO:0000256" key="4">
    <source>
        <dbReference type="ARBA" id="ARBA00022801"/>
    </source>
</evidence>
<dbReference type="NCBIfam" id="TIGR02729">
    <property type="entry name" value="Obg_CgtA"/>
    <property type="match status" value="1"/>
</dbReference>
<keyword evidence="3" id="KW-0547">Nucleotide-binding</keyword>
<dbReference type="Gene3D" id="2.70.210.12">
    <property type="entry name" value="GTP1/OBG domain"/>
    <property type="match status" value="1"/>
</dbReference>
<organism evidence="9 10">
    <name type="scientific">Candidatus Woesebacteria bacterium RIFCSPLOWO2_01_FULL_39_10b</name>
    <dbReference type="NCBI Taxonomy" id="1802517"/>
    <lineage>
        <taxon>Bacteria</taxon>
        <taxon>Candidatus Woeseibacteriota</taxon>
    </lineage>
</organism>
<dbReference type="GO" id="GO:0005525">
    <property type="term" value="F:GTP binding"/>
    <property type="evidence" value="ECO:0007669"/>
    <property type="project" value="UniProtKB-KW"/>
</dbReference>
<dbReference type="PIRSF" id="PIRSF002401">
    <property type="entry name" value="GTP_bd_Obg/CgtA"/>
    <property type="match status" value="1"/>
</dbReference>
<dbReference type="STRING" id="1802517.A2892_02505"/>
<evidence type="ECO:0000256" key="6">
    <source>
        <dbReference type="ARBA" id="ARBA00023134"/>
    </source>
</evidence>
<dbReference type="FunFam" id="2.70.210.12:FF:000001">
    <property type="entry name" value="GTPase Obg"/>
    <property type="match status" value="1"/>
</dbReference>
<accession>A0A1F8B622</accession>
<dbReference type="Pfam" id="PF01018">
    <property type="entry name" value="GTP1_OBG"/>
    <property type="match status" value="1"/>
</dbReference>
<dbReference type="InterPro" id="IPR031167">
    <property type="entry name" value="G_OBG"/>
</dbReference>
<dbReference type="PROSITE" id="PS51883">
    <property type="entry name" value="OBG"/>
    <property type="match status" value="1"/>
</dbReference>
<dbReference type="AlphaFoldDB" id="A0A1F8B622"/>
<keyword evidence="5" id="KW-0460">Magnesium</keyword>
<keyword evidence="2" id="KW-0963">Cytoplasm</keyword>
<dbReference type="InterPro" id="IPR006169">
    <property type="entry name" value="GTP1_OBG_dom"/>
</dbReference>
<dbReference type="CDD" id="cd01898">
    <property type="entry name" value="Obg"/>
    <property type="match status" value="1"/>
</dbReference>
<dbReference type="Gene3D" id="3.40.50.300">
    <property type="entry name" value="P-loop containing nucleotide triphosphate hydrolases"/>
    <property type="match status" value="1"/>
</dbReference>
<comment type="caution">
    <text evidence="9">The sequence shown here is derived from an EMBL/GenBank/DDBJ whole genome shotgun (WGS) entry which is preliminary data.</text>
</comment>
<dbReference type="Proteomes" id="UP000176404">
    <property type="component" value="Unassembled WGS sequence"/>
</dbReference>
<dbReference type="InterPro" id="IPR027417">
    <property type="entry name" value="P-loop_NTPase"/>
</dbReference>
<dbReference type="PANTHER" id="PTHR11702">
    <property type="entry name" value="DEVELOPMENTALLY REGULATED GTP-BINDING PROTEIN-RELATED"/>
    <property type="match status" value="1"/>
</dbReference>
<comment type="similarity">
    <text evidence="1">Belongs to the TRAFAC class OBG-HflX-like GTPase superfamily. OBG GTPase family.</text>
</comment>
<dbReference type="InterPro" id="IPR036726">
    <property type="entry name" value="GTP1_OBG_dom_sf"/>
</dbReference>
<keyword evidence="4" id="KW-0378">Hydrolase</keyword>
<feature type="domain" description="OBG-type G" evidence="7">
    <location>
        <begin position="156"/>
        <end position="314"/>
    </location>
</feature>
<evidence type="ECO:0000256" key="3">
    <source>
        <dbReference type="ARBA" id="ARBA00022741"/>
    </source>
</evidence>
<evidence type="ECO:0000256" key="2">
    <source>
        <dbReference type="ARBA" id="ARBA00022490"/>
    </source>
</evidence>
<dbReference type="PRINTS" id="PR00326">
    <property type="entry name" value="GTP1OBG"/>
</dbReference>
<dbReference type="PANTHER" id="PTHR11702:SF31">
    <property type="entry name" value="MITOCHONDRIAL RIBOSOME-ASSOCIATED GTPASE 2"/>
    <property type="match status" value="1"/>
</dbReference>
<evidence type="ECO:0000256" key="1">
    <source>
        <dbReference type="ARBA" id="ARBA00007699"/>
    </source>
</evidence>
<reference evidence="9 10" key="1">
    <citation type="journal article" date="2016" name="Nat. Commun.">
        <title>Thousands of microbial genomes shed light on interconnected biogeochemical processes in an aquifer system.</title>
        <authorList>
            <person name="Anantharaman K."/>
            <person name="Brown C.T."/>
            <person name="Hug L.A."/>
            <person name="Sharon I."/>
            <person name="Castelle C.J."/>
            <person name="Probst A.J."/>
            <person name="Thomas B.C."/>
            <person name="Singh A."/>
            <person name="Wilkins M.J."/>
            <person name="Karaoz U."/>
            <person name="Brodie E.L."/>
            <person name="Williams K.H."/>
            <person name="Hubbard S.S."/>
            <person name="Banfield J.F."/>
        </authorList>
    </citation>
    <scope>NUCLEOTIDE SEQUENCE [LARGE SCALE GENOMIC DNA]</scope>
</reference>